<feature type="domain" description="PKD" evidence="3">
    <location>
        <begin position="2959"/>
        <end position="2991"/>
    </location>
</feature>
<feature type="domain" description="PKD" evidence="3">
    <location>
        <begin position="3042"/>
        <end position="3109"/>
    </location>
</feature>
<dbReference type="SUPFAM" id="SSF49299">
    <property type="entry name" value="PKD domain"/>
    <property type="match status" value="2"/>
</dbReference>
<keyword evidence="6" id="KW-1185">Reference proteome</keyword>
<name>A0AAP2D9D4_9BACT</name>
<dbReference type="EMBL" id="JAHESC010000009">
    <property type="protein sequence ID" value="MBT1686505.1"/>
    <property type="molecule type" value="Genomic_DNA"/>
</dbReference>
<keyword evidence="2" id="KW-1015">Disulfide bond</keyword>
<dbReference type="InterPro" id="IPR026444">
    <property type="entry name" value="Secre_tail"/>
</dbReference>
<dbReference type="RefSeq" id="WP_254089743.1">
    <property type="nucleotide sequence ID" value="NZ_JAHESC010000009.1"/>
</dbReference>
<organism evidence="5 6">
    <name type="scientific">Dawidia soli</name>
    <dbReference type="NCBI Taxonomy" id="2782352"/>
    <lineage>
        <taxon>Bacteria</taxon>
        <taxon>Pseudomonadati</taxon>
        <taxon>Bacteroidota</taxon>
        <taxon>Cytophagia</taxon>
        <taxon>Cytophagales</taxon>
        <taxon>Chryseotaleaceae</taxon>
        <taxon>Dawidia</taxon>
    </lineage>
</organism>
<feature type="domain" description="Ig-like" evidence="4">
    <location>
        <begin position="834"/>
        <end position="934"/>
    </location>
</feature>
<evidence type="ECO:0000313" key="5">
    <source>
        <dbReference type="EMBL" id="MBT1686505.1"/>
    </source>
</evidence>
<dbReference type="InterPro" id="IPR013783">
    <property type="entry name" value="Ig-like_fold"/>
</dbReference>
<evidence type="ECO:0000259" key="4">
    <source>
        <dbReference type="PROSITE" id="PS50835"/>
    </source>
</evidence>
<comment type="caution">
    <text evidence="5">The sequence shown here is derived from an EMBL/GenBank/DDBJ whole genome shotgun (WGS) entry which is preliminary data.</text>
</comment>
<dbReference type="InterPro" id="IPR045828">
    <property type="entry name" value="PKD_Bacteroidetes"/>
</dbReference>
<dbReference type="PROSITE" id="PS50835">
    <property type="entry name" value="IG_LIKE"/>
    <property type="match status" value="3"/>
</dbReference>
<dbReference type="InterPro" id="IPR003599">
    <property type="entry name" value="Ig_sub"/>
</dbReference>
<proteinExistence type="predicted"/>
<dbReference type="InterPro" id="IPR007110">
    <property type="entry name" value="Ig-like_dom"/>
</dbReference>
<dbReference type="PANTHER" id="PTHR45080:SF8">
    <property type="entry name" value="IG-LIKE DOMAIN-CONTAINING PROTEIN"/>
    <property type="match status" value="1"/>
</dbReference>
<dbReference type="InterPro" id="IPR000601">
    <property type="entry name" value="PKD_dom"/>
</dbReference>
<feature type="domain" description="Ig-like" evidence="4">
    <location>
        <begin position="1230"/>
        <end position="1317"/>
    </location>
</feature>
<dbReference type="InterPro" id="IPR035986">
    <property type="entry name" value="PKD_dom_sf"/>
</dbReference>
<dbReference type="Pfam" id="PF19406">
    <property type="entry name" value="PKD_5"/>
    <property type="match status" value="6"/>
</dbReference>
<dbReference type="SMART" id="SM00409">
    <property type="entry name" value="IG"/>
    <property type="match status" value="7"/>
</dbReference>
<evidence type="ECO:0000313" key="6">
    <source>
        <dbReference type="Proteomes" id="UP001319180"/>
    </source>
</evidence>
<evidence type="ECO:0000259" key="3">
    <source>
        <dbReference type="PROSITE" id="PS50093"/>
    </source>
</evidence>
<evidence type="ECO:0000256" key="1">
    <source>
        <dbReference type="ARBA" id="ARBA00022729"/>
    </source>
</evidence>
<dbReference type="InterPro" id="IPR022409">
    <property type="entry name" value="PKD/Chitinase_dom"/>
</dbReference>
<dbReference type="NCBIfam" id="TIGR04183">
    <property type="entry name" value="Por_Secre_tail"/>
    <property type="match status" value="1"/>
</dbReference>
<reference evidence="5 6" key="1">
    <citation type="submission" date="2021-05" db="EMBL/GenBank/DDBJ databases">
        <title>A Polyphasic approach of four new species of the genus Ohtaekwangia: Ohtaekwangia histidinii sp. nov., Ohtaekwangia cretensis sp. nov., Ohtaekwangia indiensis sp. nov., Ohtaekwangia reichenbachii sp. nov. from diverse environment.</title>
        <authorList>
            <person name="Octaviana S."/>
        </authorList>
    </citation>
    <scope>NUCLEOTIDE SEQUENCE [LARGE SCALE GENOMIC DNA]</scope>
    <source>
        <strain evidence="5 6">PWU37</strain>
    </source>
</reference>
<feature type="domain" description="Ig-like" evidence="4">
    <location>
        <begin position="1040"/>
        <end position="1126"/>
    </location>
</feature>
<dbReference type="PROSITE" id="PS50093">
    <property type="entry name" value="PKD"/>
    <property type="match status" value="2"/>
</dbReference>
<keyword evidence="1" id="KW-0732">Signal</keyword>
<sequence length="3648" mass="377472">MPIRPLLAALIFGWIGLLMPAWDASAQCTFTNLDPSYCVDAPAFTLTGGTYYYGPGVTGSTFDPAAAGVGTHTLIATNGDANTYTISTAGTFNPLSSGAATTVNLLNDEQTAAIPIGFTFNFFGNDQTAVRIGSNGLIGFGPSSVATSNNIALTTVTDPDNIIAAAWDDLDPTLGGTIDYFLTGTAPNRVFVVRYTNIRRAAALTLVTTQIQLHETTNIIEIHSPAVNLSSSSASQGIEGPQVGASTVSYVVPGRNDSNWSVTNDYVAFVPACLDVRTVTIYAEPLATPTVSPATASICAGNTVAVTVQGSQSGVSYQLQDDATSAVLSGFVGGTGSDIVITSNVIAAGTTLKVYARNPTTNCDTYLTDKVTVTTQTATTANAGADADVCGPVATLAGNTPGVGSGVWTKVSGPGTVSFNDDTQANATATVSAYGTYIFQWAVTNGACPATVDHVQIRYSDLPAVTNPPTDAVVCAGQNASFTVVATGAGLTYQWQVDNGGGFVNLGAVTTSPSLTVSAVTPTMDGYRYRAVVKGNCTPDAISAPARLTVHELPEIVGQPASQTTCQLNATPVSFTVAAGVPTGVSYQWQMSSNGGLTYSPIVTDGGGIYSGYTTGILSLVNLPASYNGYLYRAVITGVCAPGVTSNGALLTVQSSASITVPPTPATVCEDGTVQFKVTATGTNLTYAWRMNGAPISDNTIYSGSNTATLTLSNVPASYNNNQYSVVVSSACANATSTPVALAVNTQPVITSHPTATPPVICQGANTTITAAASGTGVSYTWQVSTNGGVSYTAVSNGGVYSGATTSSLVLTSVPVGYDGYLYRAVATGTCAPPAVSNSSLLRVQATAVIAAEPVAQVVCEGGVIQFSVAATGSGLTYRWRQNGVNLSNSAVFSGVTTPTLTITAPTSAYNGRMYSVVVTGACNTATSIDVPLTIRENPEVGSGGHPVAQTICAGGTATFTVDPGVTTNPIIQWQVSANSGSTYSNITDGGVYSGATTTTLQITGPTTTLNNRVYRARVSGTCGSPVFSNGAVLQVNASPAITTQPVAVAVCEDSNAQFRVVATGTGLTYQWKENGVDLVNNSSYSNVTTATLTVSAAQSAQHNNVYTVEVTGTCGAVSSTGGTLTVREKPEVTAHPGNQTICAGGGATFTVNAGVTTSAVYQWQVSTNGGASYTNVTNGSIYSGAATATLTLTGTPVSYNGYLYRARITGTCSPSIFSNSGLLQVNTLPAITAQPQPATVCEGSTAQFSVTATGTGLTYQWYEGGTPVTDGGVYSGANSAVLVLNGVTSSFDGRQYSVTITGTCGTPLSSGNATLSINEGPEVALSGQPTAQVICQGGNTTFTVDPGVTTNPAYQWQVSTNGGTSYTALTNGGVYSGVSLKTLTLTNVPLAYQGYLYRVRISGTCAPPALSDAALLTVQANPVIAQQPVASTICEDGSTQFTVTATGAGLSYQWKQGSTTLTDGGVFSGTTTPTLMLTNVPAGMDNSPFSVAVTGTCSTATSAVVLLRVNRKPVITASPVNNTPVCEGGNTTFTVTATGTGLAYAWQVSTDGGLQYNPVANGGIYTNATTPTLTLTGIPLSYQGYLYRAVVSGTCTPPAVSNSAQLQLNANVVITAQPVPATICEDGSVQFTVTATGAGLTYKWKQGSVYLSDGGVYAGTTTPTLTLTNVPFGFNGNQYTVEIGGTCAGTTSTAAALTVQHKPVIVGQPSNSVPVCEGGNASFTVVATGTTAPTYSWEVSTNGGVSYTAVADGGVYSDATTAVLKLTGAPYSYHGYLYRAIVRGACEPPAVSNSAVLTIQNQVSITAHPADADVCEDGSAQFTVAAIGAGLTYRWKQGSAYLSDGGVFSGTTTATLTLANIPLALDGTEYSVEITGTCSTLTSDAATLTLRTKPTAFAADASICTGQTTNLVITNPNNVAGTTYTWTVQSVTNVTGASAGGGTSTIAQPLSVTDGVSTGHVTYLIQPVASGCAGPGFAVHVTVTPLPIAAALPQSICSGTATNVAITNPNGVTGTGYTWVVQSFSNVSGQAAGDGSVIGQVLTSVDGVNPGTVTYRITPHVNGCTGNFVDVTVTVNPQPSITDPPSSLVTEICSGTALNFLPTASITPGTTFTWESTVVGSLSGVTPTGNGAITDTPVNTGNTAAAVIYKITPTAGSCSGTAVNYVVAVRPKPTAYADGQTICSGEPTSVAISNPNNVAGTTYTWTVVAAGTSNVSGAAAGAGNVIRQVLTTTDGVNTGTVTYQITPYSGDCPGVPFDVTVTVKPVPAINNPPTDLTRQLCSGELLSFTPTSAVSGVNFTWTRTFTGPIDPASVPASGSGALSHMPVNTGNAVGIITYVFTPDVGGCTGPSANLVVHVKPLPSAQADDVTICSGERAQISILPAPKNVSGTTFTWTAAPGTNIAGAASGDGSVIDQLLTTTNASVGHVVYTIYPLANGCTGPSSTVTVTVNPAVTVNAGADFSVCEAEVMPMTVPLTGTIGGGASDGTWFIKTGDGSISASTTTTLKEVQATYTAVVGDVARGFVKLYLITNDPDLTGPCTTKTDTLMIFFNHRARIVPLVDYVVCEPNRIDLSGMLAGSAVNGAWSIVSAAGSLSVSSVTTDMRVNAPYTTSLPADINQTLIFRLTANDPDGPGPCTAVYDEVNVFVQESAKVNAGADFAICENDVVHLNGTMNGSAGQTTWSGGDGDPVRYSDVHDLQALYTPTQADSIAGHIFFTLTSNDPDAGGPCTAVSDQVAVTINRLPKPSIFGLEPAYAENDDIEVLQGFPEGPGGVFTGPGIQAGTSWFDPQHANIGINVITYTFTDANGCVGSVSQTVIVNPLTDIDFGIQVGAGLTDFSAEPRICTNVGKARLVGDPPAGTGSVPTGFASPLTPGILGSDAAGQYINTDGLLAGEYFVEYTYTNAVGATNTMLKRIVINASPQAVIGANNSCVTDSVAFADLSTIPNNTFNGTINGWEWDFDDGDVKKTIQHPKWKYSREGYYHVTLTVKTDQNCTAMTEKQIFIGTKPKVDFTWTKICSGEATKFRSRSEIALGSIEEYSWTFDDGYVLPFGEGADNIPAGTHDGHTQGTYENPSHQYQAFQTYRVNLRVRTDVGCEKDTTIAVYILDYHLPVSADGYQTDFEDGAGAWIKVETGNPSSWVFGTPNGNKINGAFSGDNAWWTGGNPDPAASPYYSTYYGNEDSYILGPCVNLSALERPMASIRYWSDTQKNFDGAVLQYSSDGGQTWRVVGTEDRWGIDWYNGSNLSGKPGGQDNFAWTDTTDTANGWRNGRYNLNALPKDTVVFRIAFGANEDNERGRILNGFAFDDIYIGEKERNVLVEHFTNNASQPSLAADDFINRLNPKDHIKLQYHLPTPGFDQIAVDNTTDPAVRSQLYGVSQPPLAVMDGIFGQYYNDVDFTGAYDKITDRELDRRSLESPSFRIGIVIDPTAPANVLRATISYTFIDEEHTFTPPMILQAALVEDGIEIGTSGRYNRNSLRKLLFGPEGFLINEPLEVGKVYTRTVEYPITVPIVNGDSLSLLAFAQDKASRHILQAEIVKIEETKTASEPVGLPDDPATAALARLKIYPNPASKQLNLFTGTRLERDYSWKVVDQRGVTVLDGMVNRNLAVPQALDISSLPNGIYVLSVQAGGKAVLYTKIVVLN</sequence>
<protein>
    <submittedName>
        <fullName evidence="5">T9SS type A sorting domain-containing protein</fullName>
    </submittedName>
</protein>
<gene>
    <name evidence="5" type="ORF">KK078_08065</name>
</gene>
<dbReference type="Proteomes" id="UP001319180">
    <property type="component" value="Unassembled WGS sequence"/>
</dbReference>
<dbReference type="InterPro" id="IPR036179">
    <property type="entry name" value="Ig-like_dom_sf"/>
</dbReference>
<dbReference type="GO" id="GO:0007156">
    <property type="term" value="P:homophilic cell adhesion via plasma membrane adhesion molecules"/>
    <property type="evidence" value="ECO:0007669"/>
    <property type="project" value="TreeGrafter"/>
</dbReference>
<dbReference type="CDD" id="cd00146">
    <property type="entry name" value="PKD"/>
    <property type="match status" value="1"/>
</dbReference>
<dbReference type="Pfam" id="PF18911">
    <property type="entry name" value="PKD_4"/>
    <property type="match status" value="2"/>
</dbReference>
<dbReference type="SUPFAM" id="SSF48726">
    <property type="entry name" value="Immunoglobulin"/>
    <property type="match status" value="6"/>
</dbReference>
<dbReference type="Gene3D" id="2.60.40.10">
    <property type="entry name" value="Immunoglobulins"/>
    <property type="match status" value="13"/>
</dbReference>
<accession>A0AAP2D9D4</accession>
<dbReference type="PANTHER" id="PTHR45080">
    <property type="entry name" value="CONTACTIN 5"/>
    <property type="match status" value="1"/>
</dbReference>
<dbReference type="Pfam" id="PF18962">
    <property type="entry name" value="Por_Secre_tail"/>
    <property type="match status" value="1"/>
</dbReference>
<dbReference type="InterPro" id="IPR050958">
    <property type="entry name" value="Cell_Adh-Cytoskel_Orgn"/>
</dbReference>
<dbReference type="GO" id="GO:0005886">
    <property type="term" value="C:plasma membrane"/>
    <property type="evidence" value="ECO:0007669"/>
    <property type="project" value="TreeGrafter"/>
</dbReference>
<dbReference type="Gene3D" id="2.60.120.260">
    <property type="entry name" value="Galactose-binding domain-like"/>
    <property type="match status" value="1"/>
</dbReference>
<evidence type="ECO:0000256" key="2">
    <source>
        <dbReference type="ARBA" id="ARBA00023157"/>
    </source>
</evidence>
<dbReference type="SMART" id="SM00089">
    <property type="entry name" value="PKD"/>
    <property type="match status" value="2"/>
</dbReference>